<dbReference type="GO" id="GO:0016020">
    <property type="term" value="C:membrane"/>
    <property type="evidence" value="ECO:0007669"/>
    <property type="project" value="InterPro"/>
</dbReference>
<dbReference type="PANTHER" id="PTHR11328:SF28">
    <property type="entry name" value="MAJOR FACILITATOR SUPERFAMILY DOMAIN-CONTAINING PROTEIN 12"/>
    <property type="match status" value="1"/>
</dbReference>
<dbReference type="InterPro" id="IPR039672">
    <property type="entry name" value="MFS_2"/>
</dbReference>
<keyword evidence="2" id="KW-0472">Membrane</keyword>
<reference key="1">
    <citation type="journal article" date="1999" name="Nature">
        <title>Sequence and analysis of chromosome 2 of the plant Arabidopsis thaliana.</title>
        <authorList>
            <person name="Lin X."/>
            <person name="Kaul S."/>
            <person name="Rounsley S."/>
            <person name="Shea T.P."/>
            <person name="Benito M.I."/>
            <person name="Town C.D."/>
            <person name="Fujii C.Y."/>
            <person name="Mason T."/>
            <person name="Bowman C.L."/>
            <person name="Barnstead M."/>
            <person name="Feldblyum T.V."/>
            <person name="Buell C.R."/>
            <person name="Ketchum K.A."/>
            <person name="Lee J."/>
            <person name="Ronning C.M."/>
            <person name="Koo H.L."/>
            <person name="Moffat K.S."/>
            <person name="Cronin L.A."/>
            <person name="Shen M."/>
            <person name="Pai G."/>
            <person name="Van Aken S."/>
            <person name="Umayam L."/>
            <person name="Tallon L.J."/>
            <person name="Gill J.E."/>
            <person name="Adams M.D."/>
            <person name="Carrera A.J."/>
            <person name="Creasy T.H."/>
            <person name="Goodman H.M."/>
            <person name="Somerville C.R."/>
            <person name="Copenhaver G.P."/>
            <person name="Preuss D."/>
            <person name="Nierman W.C."/>
            <person name="White O."/>
            <person name="Eisen J.A."/>
            <person name="Salzberg S.L."/>
            <person name="Fraser C.M."/>
            <person name="Venter J.C."/>
        </authorList>
    </citation>
    <scope>NUCLEOTIDE SEQUENCE [LARGE SCALE GENOMIC DNA]</scope>
    <source>
        <strain>cv. Columbia</strain>
    </source>
</reference>
<feature type="transmembrane region" description="Helical" evidence="2">
    <location>
        <begin position="180"/>
        <end position="198"/>
    </location>
</feature>
<dbReference type="PIR" id="T02384">
    <property type="entry name" value="T02384"/>
</dbReference>
<comment type="similarity">
    <text evidence="1">Belongs to the major facilitator superfamily.</text>
</comment>
<evidence type="ECO:0000313" key="3">
    <source>
        <dbReference type="EMBL" id="AAC16078.1"/>
    </source>
</evidence>
<organism evidence="3">
    <name type="scientific">Arabidopsis thaliana</name>
    <name type="common">Mouse-ear cress</name>
    <dbReference type="NCBI Taxonomy" id="3702"/>
    <lineage>
        <taxon>Eukaryota</taxon>
        <taxon>Viridiplantae</taxon>
        <taxon>Streptophyta</taxon>
        <taxon>Embryophyta</taxon>
        <taxon>Tracheophyta</taxon>
        <taxon>Spermatophyta</taxon>
        <taxon>Magnoliopsida</taxon>
        <taxon>eudicotyledons</taxon>
        <taxon>Gunneridae</taxon>
        <taxon>Pentapetalae</taxon>
        <taxon>rosids</taxon>
        <taxon>malvids</taxon>
        <taxon>Brassicales</taxon>
        <taxon>Brassicaceae</taxon>
        <taxon>Camelineae</taxon>
        <taxon>Arabidopsis</taxon>
    </lineage>
</organism>
<sequence length="218" mass="24521">MEEEEEDPSTKPLGRLSVFYYGVGHMLNDITASCWFTYLLLFLTQIGLSPSFCKKFFTFNLWISEINRDLFSRDAAIVMLSGQVADGFATIFIGELVANLGLYAIALVVFGVSEAVTKENTESQAYLAFFVIDDLQMAQSAKALEIPWNGKRLKAYYCAGGIIWIFCGISILLLPRSINSYMYAISVFIGIANAVMLVRHSFVTEVFMCLHITRRSFF</sequence>
<proteinExistence type="inferred from homology"/>
<reference evidence="3" key="2">
    <citation type="submission" date="2000-03" db="EMBL/GenBank/DDBJ databases">
        <authorList>
            <person name="Rounsley S.D."/>
            <person name="Lin X."/>
            <person name="Ketchum K.A."/>
            <person name="Crosby M.L."/>
            <person name="Brandon R.C."/>
            <person name="Sykes S.M."/>
            <person name="Kaul S."/>
            <person name="Mason T.M."/>
            <person name="Kerlavage A.R."/>
            <person name="Adams M.D."/>
            <person name="Somerville C.R."/>
            <person name="Venter J.C."/>
        </authorList>
    </citation>
    <scope>NUCLEOTIDE SEQUENCE</scope>
</reference>
<evidence type="ECO:0000256" key="1">
    <source>
        <dbReference type="ARBA" id="ARBA00008335"/>
    </source>
</evidence>
<dbReference type="ExpressionAtlas" id="O64863">
    <property type="expression patterns" value="baseline and differential"/>
</dbReference>
<reference evidence="3" key="3">
    <citation type="submission" date="2002-02" db="EMBL/GenBank/DDBJ databases">
        <authorList>
            <person name="Town C.D."/>
            <person name="Kaul S."/>
        </authorList>
    </citation>
    <scope>NUCLEOTIDE SEQUENCE</scope>
</reference>
<accession>O64863</accession>
<dbReference type="GO" id="GO:0008643">
    <property type="term" value="P:carbohydrate transport"/>
    <property type="evidence" value="ECO:0007669"/>
    <property type="project" value="InterPro"/>
</dbReference>
<dbReference type="GO" id="GO:0015293">
    <property type="term" value="F:symporter activity"/>
    <property type="evidence" value="ECO:0007669"/>
    <property type="project" value="InterPro"/>
</dbReference>
<dbReference type="EMBL" id="AC004521">
    <property type="protein sequence ID" value="AAC16078.1"/>
    <property type="molecule type" value="Genomic_DNA"/>
</dbReference>
<feature type="transmembrane region" description="Helical" evidence="2">
    <location>
        <begin position="155"/>
        <end position="174"/>
    </location>
</feature>
<evidence type="ECO:0000256" key="2">
    <source>
        <dbReference type="SAM" id="Phobius"/>
    </source>
</evidence>
<protein>
    <submittedName>
        <fullName evidence="3">Uncharacterized protein At2g44280</fullName>
    </submittedName>
</protein>
<dbReference type="PANTHER" id="PTHR11328">
    <property type="entry name" value="MAJOR FACILITATOR SUPERFAMILY DOMAIN-CONTAINING PROTEIN"/>
    <property type="match status" value="1"/>
</dbReference>
<keyword evidence="2" id="KW-1133">Transmembrane helix</keyword>
<keyword evidence="2" id="KW-0812">Transmembrane</keyword>
<dbReference type="AlphaFoldDB" id="O64863"/>
<name>O64863_ARATH</name>